<evidence type="ECO:0000256" key="8">
    <source>
        <dbReference type="ARBA" id="ARBA00022842"/>
    </source>
</evidence>
<accession>L0HFN1</accession>
<keyword evidence="5" id="KW-0479">Metal-binding</keyword>
<gene>
    <name evidence="14" type="ordered locus">Metfor_1571</name>
</gene>
<organism evidence="14 15">
    <name type="scientific">Methanoregula formicica (strain DSM 22288 / NBRC 105244 / SMSP)</name>
    <dbReference type="NCBI Taxonomy" id="593750"/>
    <lineage>
        <taxon>Archaea</taxon>
        <taxon>Methanobacteriati</taxon>
        <taxon>Methanobacteriota</taxon>
        <taxon>Stenosarchaea group</taxon>
        <taxon>Methanomicrobia</taxon>
        <taxon>Methanomicrobiales</taxon>
        <taxon>Methanoregulaceae</taxon>
        <taxon>Methanoregula</taxon>
    </lineage>
</organism>
<dbReference type="GO" id="GO:0070733">
    <property type="term" value="F:AMPylase activity"/>
    <property type="evidence" value="ECO:0007669"/>
    <property type="project" value="UniProtKB-EC"/>
</dbReference>
<keyword evidence="3 14" id="KW-0808">Transferase</keyword>
<dbReference type="Gene3D" id="3.30.460.10">
    <property type="entry name" value="Beta Polymerase, domain 2"/>
    <property type="match status" value="1"/>
</dbReference>
<evidence type="ECO:0000313" key="14">
    <source>
        <dbReference type="EMBL" id="AGB02601.1"/>
    </source>
</evidence>
<keyword evidence="8" id="KW-0460">Magnesium</keyword>
<feature type="domain" description="Polymerase nucleotidyl transferase" evidence="13">
    <location>
        <begin position="23"/>
        <end position="104"/>
    </location>
</feature>
<dbReference type="OrthoDB" id="61846at2157"/>
<evidence type="ECO:0000256" key="1">
    <source>
        <dbReference type="ARBA" id="ARBA00001946"/>
    </source>
</evidence>
<dbReference type="InterPro" id="IPR043519">
    <property type="entry name" value="NT_sf"/>
</dbReference>
<dbReference type="PANTHER" id="PTHR33571:SF14">
    <property type="entry name" value="PROTEIN ADENYLYLTRANSFERASE MJ0435-RELATED"/>
    <property type="match status" value="1"/>
</dbReference>
<dbReference type="eggNOG" id="arCOG01206">
    <property type="taxonomic scope" value="Archaea"/>
</dbReference>
<evidence type="ECO:0000256" key="6">
    <source>
        <dbReference type="ARBA" id="ARBA00022741"/>
    </source>
</evidence>
<keyword evidence="2" id="KW-1277">Toxin-antitoxin system</keyword>
<dbReference type="GO" id="GO:0005524">
    <property type="term" value="F:ATP binding"/>
    <property type="evidence" value="ECO:0007669"/>
    <property type="project" value="UniProtKB-KW"/>
</dbReference>
<dbReference type="HOGENOM" id="CLU_130257_10_1_2"/>
<keyword evidence="6" id="KW-0547">Nucleotide-binding</keyword>
<comment type="catalytic activity">
    <reaction evidence="11">
        <text>O-(5'-adenylyl)-L-tyrosyl-[protein] + ATP = O-[5'-(adenylyl-(5'-&gt;3')-adenylyl)]-L-tyrosyl-[protein] + diphosphate</text>
        <dbReference type="Rhea" id="RHEA:66528"/>
        <dbReference type="Rhea" id="RHEA-COMP:13846"/>
        <dbReference type="Rhea" id="RHEA-COMP:17046"/>
        <dbReference type="ChEBI" id="CHEBI:30616"/>
        <dbReference type="ChEBI" id="CHEBI:33019"/>
        <dbReference type="ChEBI" id="CHEBI:83624"/>
        <dbReference type="ChEBI" id="CHEBI:167160"/>
    </reaction>
</comment>
<reference evidence="14 15" key="2">
    <citation type="journal article" date="2014" name="Genome Announc.">
        <title>Complete Genome Sequence of Methanoregula formicica SMSPT, a Mesophilic Hydrogenotrophic Methanogen Isolated from a Methanogenic Upflow Anaerobic Sludge Blanket Reactor.</title>
        <authorList>
            <person name="Yamamoto K."/>
            <person name="Tamaki H."/>
            <person name="Cadillo-Quiroz H."/>
            <person name="Imachi H."/>
            <person name="Kyrpides N."/>
            <person name="Woyke T."/>
            <person name="Goodwin L."/>
            <person name="Zinder S.H."/>
            <person name="Kamagata Y."/>
            <person name="Liu W.T."/>
        </authorList>
    </citation>
    <scope>NUCLEOTIDE SEQUENCE [LARGE SCALE GENOMIC DNA]</scope>
    <source>
        <strain evidence="15">DSM 22288 / NBRC 105244 / SMSP</strain>
    </source>
</reference>
<comment type="catalytic activity">
    <reaction evidence="12">
        <text>L-tyrosyl-[protein] + ATP = O-(5'-adenylyl)-L-tyrosyl-[protein] + diphosphate</text>
        <dbReference type="Rhea" id="RHEA:54288"/>
        <dbReference type="Rhea" id="RHEA-COMP:10136"/>
        <dbReference type="Rhea" id="RHEA-COMP:13846"/>
        <dbReference type="ChEBI" id="CHEBI:30616"/>
        <dbReference type="ChEBI" id="CHEBI:33019"/>
        <dbReference type="ChEBI" id="CHEBI:46858"/>
        <dbReference type="ChEBI" id="CHEBI:83624"/>
        <dbReference type="EC" id="2.7.7.108"/>
    </reaction>
</comment>
<dbReference type="AlphaFoldDB" id="L0HFN1"/>
<dbReference type="RefSeq" id="WP_015285564.1">
    <property type="nucleotide sequence ID" value="NC_019943.1"/>
</dbReference>
<keyword evidence="15" id="KW-1185">Reference proteome</keyword>
<comment type="similarity">
    <text evidence="10">Belongs to the MntA antitoxin family.</text>
</comment>
<evidence type="ECO:0000256" key="7">
    <source>
        <dbReference type="ARBA" id="ARBA00022840"/>
    </source>
</evidence>
<evidence type="ECO:0000256" key="11">
    <source>
        <dbReference type="ARBA" id="ARBA00047518"/>
    </source>
</evidence>
<dbReference type="Pfam" id="PF01909">
    <property type="entry name" value="NTP_transf_2"/>
    <property type="match status" value="1"/>
</dbReference>
<protein>
    <recommendedName>
        <fullName evidence="9">protein adenylyltransferase</fullName>
        <ecNumber evidence="9">2.7.7.108</ecNumber>
    </recommendedName>
</protein>
<dbReference type="EMBL" id="CP003167">
    <property type="protein sequence ID" value="AGB02601.1"/>
    <property type="molecule type" value="Genomic_DNA"/>
</dbReference>
<dbReference type="EC" id="2.7.7.108" evidence="9"/>
<evidence type="ECO:0000313" key="15">
    <source>
        <dbReference type="Proteomes" id="UP000010824"/>
    </source>
</evidence>
<dbReference type="Proteomes" id="UP000010824">
    <property type="component" value="Chromosome"/>
</dbReference>
<dbReference type="InterPro" id="IPR052038">
    <property type="entry name" value="Type-VII_TA_antitoxin"/>
</dbReference>
<evidence type="ECO:0000259" key="13">
    <source>
        <dbReference type="Pfam" id="PF01909"/>
    </source>
</evidence>
<keyword evidence="7" id="KW-0067">ATP-binding</keyword>
<comment type="cofactor">
    <cofactor evidence="1">
        <name>Mg(2+)</name>
        <dbReference type="ChEBI" id="CHEBI:18420"/>
    </cofactor>
</comment>
<sequence length="107" mass="11881">MPGLIARPRRKSPVIKKLEAAAPAIRSTFGVTRIGIFGSFARGEETKKSDVDVVVDFAEGHATLKNFVALAERLEALFMRNVDLITVEGIDKYIRPRIEAEVIWIEG</sequence>
<evidence type="ECO:0000256" key="9">
    <source>
        <dbReference type="ARBA" id="ARBA00034531"/>
    </source>
</evidence>
<dbReference type="KEGG" id="mfo:Metfor_1571"/>
<evidence type="ECO:0000256" key="3">
    <source>
        <dbReference type="ARBA" id="ARBA00022679"/>
    </source>
</evidence>
<evidence type="ECO:0000256" key="10">
    <source>
        <dbReference type="ARBA" id="ARBA00038276"/>
    </source>
</evidence>
<dbReference type="PANTHER" id="PTHR33571">
    <property type="entry name" value="SSL8005 PROTEIN"/>
    <property type="match status" value="1"/>
</dbReference>
<dbReference type="GO" id="GO:0046872">
    <property type="term" value="F:metal ion binding"/>
    <property type="evidence" value="ECO:0007669"/>
    <property type="project" value="UniProtKB-KW"/>
</dbReference>
<dbReference type="GeneID" id="14307960"/>
<keyword evidence="4" id="KW-0548">Nucleotidyltransferase</keyword>
<dbReference type="InParanoid" id="L0HFN1"/>
<evidence type="ECO:0000256" key="5">
    <source>
        <dbReference type="ARBA" id="ARBA00022723"/>
    </source>
</evidence>
<name>L0HFN1_METFS</name>
<evidence type="ECO:0000256" key="4">
    <source>
        <dbReference type="ARBA" id="ARBA00022695"/>
    </source>
</evidence>
<reference evidence="15" key="1">
    <citation type="submission" date="2011-12" db="EMBL/GenBank/DDBJ databases">
        <title>Complete sequence of Methanoregula formicicum SMSP.</title>
        <authorList>
            <person name="Lucas S."/>
            <person name="Han J."/>
            <person name="Lapidus A."/>
            <person name="Cheng J.-F."/>
            <person name="Goodwin L."/>
            <person name="Pitluck S."/>
            <person name="Peters L."/>
            <person name="Ovchinnikova G."/>
            <person name="Teshima H."/>
            <person name="Detter J.C."/>
            <person name="Han C."/>
            <person name="Tapia R."/>
            <person name="Land M."/>
            <person name="Hauser L."/>
            <person name="Kyrpides N."/>
            <person name="Ivanova N."/>
            <person name="Pagani I."/>
            <person name="Imachi H."/>
            <person name="Tamaki H."/>
            <person name="Sekiguchi Y."/>
            <person name="Kamagata Y."/>
            <person name="Cadillo-Quiroz H."/>
            <person name="Zinder S."/>
            <person name="Liu W.-T."/>
            <person name="Woyke T."/>
        </authorList>
    </citation>
    <scope>NUCLEOTIDE SEQUENCE [LARGE SCALE GENOMIC DNA]</scope>
    <source>
        <strain evidence="15">DSM 22288 / NBRC 105244 / SMSP</strain>
    </source>
</reference>
<dbReference type="CDD" id="cd05403">
    <property type="entry name" value="NT_KNTase_like"/>
    <property type="match status" value="1"/>
</dbReference>
<dbReference type="InterPro" id="IPR002934">
    <property type="entry name" value="Polymerase_NTP_transf_dom"/>
</dbReference>
<evidence type="ECO:0000256" key="12">
    <source>
        <dbReference type="ARBA" id="ARBA00048696"/>
    </source>
</evidence>
<proteinExistence type="inferred from homology"/>
<evidence type="ECO:0000256" key="2">
    <source>
        <dbReference type="ARBA" id="ARBA00022649"/>
    </source>
</evidence>
<dbReference type="SUPFAM" id="SSF81301">
    <property type="entry name" value="Nucleotidyltransferase"/>
    <property type="match status" value="1"/>
</dbReference>